<dbReference type="PANTHER" id="PTHR38681">
    <property type="entry name" value="RETROVIRUS-RELATED POL POLYPROTEIN FROM TRANSPOSON 412-LIKE PROTEIN-RELATED"/>
    <property type="match status" value="1"/>
</dbReference>
<name>A0ABD2X033_9HYME</name>
<dbReference type="PROSITE" id="PS50994">
    <property type="entry name" value="INTEGRASE"/>
    <property type="match status" value="1"/>
</dbReference>
<evidence type="ECO:0000259" key="2">
    <source>
        <dbReference type="PROSITE" id="PS50994"/>
    </source>
</evidence>
<reference evidence="3 4" key="1">
    <citation type="journal article" date="2024" name="bioRxiv">
        <title>A reference genome for Trichogramma kaykai: A tiny desert-dwelling parasitoid wasp with competing sex-ratio distorters.</title>
        <authorList>
            <person name="Culotta J."/>
            <person name="Lindsey A.R."/>
        </authorList>
    </citation>
    <scope>NUCLEOTIDE SEQUENCE [LARGE SCALE GENOMIC DNA]</scope>
    <source>
        <strain evidence="3 4">KSX58</strain>
    </source>
</reference>
<feature type="domain" description="Integrase catalytic" evidence="2">
    <location>
        <begin position="30"/>
        <end position="200"/>
    </location>
</feature>
<dbReference type="InterPro" id="IPR001584">
    <property type="entry name" value="Integrase_cat-core"/>
</dbReference>
<protein>
    <recommendedName>
        <fullName evidence="2">Integrase catalytic domain-containing protein</fullName>
    </recommendedName>
</protein>
<dbReference type="SUPFAM" id="SSF53098">
    <property type="entry name" value="Ribonuclease H-like"/>
    <property type="match status" value="1"/>
</dbReference>
<dbReference type="FunFam" id="3.30.420.10:FF:000032">
    <property type="entry name" value="Retrovirus-related Pol polyprotein from transposon 297-like Protein"/>
    <property type="match status" value="1"/>
</dbReference>
<dbReference type="InterPro" id="IPR036397">
    <property type="entry name" value="RNaseH_sf"/>
</dbReference>
<dbReference type="Proteomes" id="UP001627154">
    <property type="component" value="Unassembled WGS sequence"/>
</dbReference>
<sequence>MTKDIALWVKNCLPCQQAKIARHTKLAPAKFPLPDDRFSHVHLDIVTLVESEGYTHALTMIDRYARWPEAVPIADMQAETVARAFIETWVARYGAPETITTDQGMQFDGELFARLCKLLGSNKIRTTPYHPQSNGLLERWHRNFKSALMCFESDEGWTKILPLVMLGLRTRVRSDINSSPAEIVFGSTLRLPGEFFNDHDQEPDLHYFTSEFRSFMKTVRPVPVDPHDKSKPSVHKNLEFCSHVFVRANPIKEALDPPYLGPYKVHSRPSKYFYIIKITNKRGLEELKTVSTSRLKPAFGTFFDAHDPIKISPDINQNQSVEFDTRDSDLCDNFDHEEVVPVPKSSCNQSEPKSVKPKRLFKPSCSQAEPKSVKTKKKVKFHDDHAYSIASKSSTKNK</sequence>
<dbReference type="EMBL" id="JBJJXI010000059">
    <property type="protein sequence ID" value="KAL3398360.1"/>
    <property type="molecule type" value="Genomic_DNA"/>
</dbReference>
<organism evidence="3 4">
    <name type="scientific">Trichogramma kaykai</name>
    <dbReference type="NCBI Taxonomy" id="54128"/>
    <lineage>
        <taxon>Eukaryota</taxon>
        <taxon>Metazoa</taxon>
        <taxon>Ecdysozoa</taxon>
        <taxon>Arthropoda</taxon>
        <taxon>Hexapoda</taxon>
        <taxon>Insecta</taxon>
        <taxon>Pterygota</taxon>
        <taxon>Neoptera</taxon>
        <taxon>Endopterygota</taxon>
        <taxon>Hymenoptera</taxon>
        <taxon>Apocrita</taxon>
        <taxon>Proctotrupomorpha</taxon>
        <taxon>Chalcidoidea</taxon>
        <taxon>Trichogrammatidae</taxon>
        <taxon>Trichogramma</taxon>
    </lineage>
</organism>
<feature type="region of interest" description="Disordered" evidence="1">
    <location>
        <begin position="342"/>
        <end position="380"/>
    </location>
</feature>
<evidence type="ECO:0000256" key="1">
    <source>
        <dbReference type="SAM" id="MobiDB-lite"/>
    </source>
</evidence>
<accession>A0ABD2X033</accession>
<dbReference type="Pfam" id="PF00665">
    <property type="entry name" value="rve"/>
    <property type="match status" value="1"/>
</dbReference>
<dbReference type="InterPro" id="IPR012337">
    <property type="entry name" value="RNaseH-like_sf"/>
</dbReference>
<evidence type="ECO:0000313" key="4">
    <source>
        <dbReference type="Proteomes" id="UP001627154"/>
    </source>
</evidence>
<comment type="caution">
    <text evidence="3">The sequence shown here is derived from an EMBL/GenBank/DDBJ whole genome shotgun (WGS) entry which is preliminary data.</text>
</comment>
<evidence type="ECO:0000313" key="3">
    <source>
        <dbReference type="EMBL" id="KAL3398360.1"/>
    </source>
</evidence>
<keyword evidence="4" id="KW-1185">Reference proteome</keyword>
<dbReference type="PANTHER" id="PTHR38681:SF1">
    <property type="entry name" value="RETROVIRUS-RELATED POL POLYPROTEIN FROM TRANSPOSON 412-LIKE PROTEIN"/>
    <property type="match status" value="1"/>
</dbReference>
<dbReference type="Gene3D" id="3.30.420.10">
    <property type="entry name" value="Ribonuclease H-like superfamily/Ribonuclease H"/>
    <property type="match status" value="1"/>
</dbReference>
<proteinExistence type="predicted"/>
<gene>
    <name evidence="3" type="ORF">TKK_007533</name>
</gene>
<dbReference type="AlphaFoldDB" id="A0ABD2X033"/>